<evidence type="ECO:0000313" key="17">
    <source>
        <dbReference type="EMBL" id="CAD9691162.1"/>
    </source>
</evidence>
<evidence type="ECO:0000256" key="3">
    <source>
        <dbReference type="ARBA" id="ARBA00012551"/>
    </source>
</evidence>
<dbReference type="GO" id="GO:0005634">
    <property type="term" value="C:nucleus"/>
    <property type="evidence" value="ECO:0007669"/>
    <property type="project" value="UniProtKB-SubCell"/>
</dbReference>
<proteinExistence type="inferred from homology"/>
<dbReference type="SMART" id="SM00350">
    <property type="entry name" value="MCM"/>
    <property type="match status" value="1"/>
</dbReference>
<dbReference type="InterPro" id="IPR033762">
    <property type="entry name" value="MCM_OB"/>
</dbReference>
<dbReference type="InterPro" id="IPR001208">
    <property type="entry name" value="MCM_dom"/>
</dbReference>
<evidence type="ECO:0000256" key="12">
    <source>
        <dbReference type="ARBA" id="ARBA00042301"/>
    </source>
</evidence>
<evidence type="ECO:0000259" key="16">
    <source>
        <dbReference type="PROSITE" id="PS50051"/>
    </source>
</evidence>
<dbReference type="GO" id="GO:0042555">
    <property type="term" value="C:MCM complex"/>
    <property type="evidence" value="ECO:0007669"/>
    <property type="project" value="TreeGrafter"/>
</dbReference>
<evidence type="ECO:0000256" key="1">
    <source>
        <dbReference type="ARBA" id="ARBA00004123"/>
    </source>
</evidence>
<keyword evidence="8 14" id="KW-0067">ATP-binding</keyword>
<keyword evidence="10" id="KW-0234">DNA repair</keyword>
<dbReference type="AlphaFoldDB" id="A0A7S2S6M1"/>
<gene>
    <name evidence="17" type="ORF">QSP1433_LOCUS10886</name>
</gene>
<dbReference type="GO" id="GO:0003697">
    <property type="term" value="F:single-stranded DNA binding"/>
    <property type="evidence" value="ECO:0007669"/>
    <property type="project" value="TreeGrafter"/>
</dbReference>
<sequence length="763" mass="83965">MESDPDDGSGILPGDGSNHSDYLEYFERMIIEDKSGVYTPQLVEILGQDGEQAHFGVFVDCRILLEDEFVLGHLVLRHPETLLNIFSNALVTAQERLLERPSFQDGDKQLCLKKNVHVRINWLPGANRKPNVSSLRSVDAHTFVQISGTVTRTGVTKVLEAIRVFECTNQKCSGVVRVFASNYEVGHIVEKPSGPCPTCKKCSSYVELREECVCHDFQEVKIQEQVQKLGMGSIPRSITVLVLHDLVDTCKAGDDVVITGVPIHRWRPTFLEERCNLETVIEANTIQVINASTTGVILTDELELEFRTFWKQHMDEGTPFKGRNTILSSICPQLYGLYNVKLAVALALVGCPTFVDPNGTKVRGEPHLLLVGDPGTGKSQFLRYAAKLAPRSILTTGTGTTSAGLTCSAVKEGNEYMLEAGALVLADRGVCCIDEFGSIQKHDRATIHEAMEQQTLSVAKAGLVCCLKTRTTIIAATNPKGSFDFDADLSTNTGIASPLLSRFDMVLIMLDKSDPCWDRTVSEFILCSQAGIVEEDEEPQHEAKSWDVEKLQAYLAYVKNLDPYLTPEAGIVITAFYKNQRNLMCNEAGRTTLRLLESLVRVSKAHARLMARNSVRIVDAVVSVCLIQMSLEPSSSESVSQLDFPRNPDGDMTETVKTTLESLGLGSLVAEAVSDEQRGFQEECVDSDDNSDDDDTPEPEDTTKSAYTTSSSGKTRSKGLGGVGFDFPASSQQQRSKRGHQNQPSAFSQVMSDVEEEEFEFSD</sequence>
<evidence type="ECO:0000256" key="11">
    <source>
        <dbReference type="ARBA" id="ARBA00023242"/>
    </source>
</evidence>
<dbReference type="PANTHER" id="PTHR11630:SF48">
    <property type="entry name" value="DNA HELICASE MCM9"/>
    <property type="match status" value="1"/>
</dbReference>
<dbReference type="InterPro" id="IPR058768">
    <property type="entry name" value="MCM9_N"/>
</dbReference>
<dbReference type="SMART" id="SM00382">
    <property type="entry name" value="AAA"/>
    <property type="match status" value="1"/>
</dbReference>
<dbReference type="GO" id="GO:0016787">
    <property type="term" value="F:hydrolase activity"/>
    <property type="evidence" value="ECO:0007669"/>
    <property type="project" value="UniProtKB-KW"/>
</dbReference>
<feature type="compositionally biased region" description="Acidic residues" evidence="15">
    <location>
        <begin position="753"/>
        <end position="763"/>
    </location>
</feature>
<protein>
    <recommendedName>
        <fullName evidence="3">DNA helicase</fullName>
        <ecNumber evidence="3">3.6.4.12</ecNumber>
    </recommendedName>
    <alternativeName>
        <fullName evidence="12">Minichromosome maintenance 9</fullName>
    </alternativeName>
</protein>
<dbReference type="GO" id="GO:0005524">
    <property type="term" value="F:ATP binding"/>
    <property type="evidence" value="ECO:0007669"/>
    <property type="project" value="UniProtKB-KW"/>
</dbReference>
<accession>A0A7S2S6M1</accession>
<dbReference type="Pfam" id="PF17207">
    <property type="entry name" value="MCM_OB"/>
    <property type="match status" value="1"/>
</dbReference>
<dbReference type="Pfam" id="PF17855">
    <property type="entry name" value="MCM_lid"/>
    <property type="match status" value="1"/>
</dbReference>
<keyword evidence="6" id="KW-0378">Hydrolase</keyword>
<evidence type="ECO:0000256" key="5">
    <source>
        <dbReference type="ARBA" id="ARBA00022763"/>
    </source>
</evidence>
<evidence type="ECO:0000256" key="13">
    <source>
        <dbReference type="ARBA" id="ARBA00047995"/>
    </source>
</evidence>
<comment type="subcellular location">
    <subcellularLocation>
        <location evidence="1">Nucleus</location>
    </subcellularLocation>
</comment>
<evidence type="ECO:0000256" key="15">
    <source>
        <dbReference type="SAM" id="MobiDB-lite"/>
    </source>
</evidence>
<evidence type="ECO:0000256" key="7">
    <source>
        <dbReference type="ARBA" id="ARBA00022806"/>
    </source>
</evidence>
<dbReference type="InterPro" id="IPR031327">
    <property type="entry name" value="MCM"/>
</dbReference>
<keyword evidence="9 14" id="KW-0238">DNA-binding</keyword>
<evidence type="ECO:0000256" key="6">
    <source>
        <dbReference type="ARBA" id="ARBA00022801"/>
    </source>
</evidence>
<evidence type="ECO:0000256" key="4">
    <source>
        <dbReference type="ARBA" id="ARBA00022741"/>
    </source>
</evidence>
<dbReference type="Gene3D" id="2.40.50.140">
    <property type="entry name" value="Nucleic acid-binding proteins"/>
    <property type="match status" value="1"/>
</dbReference>
<name>A0A7S2S6M1_9STRA</name>
<dbReference type="GO" id="GO:0000724">
    <property type="term" value="P:double-strand break repair via homologous recombination"/>
    <property type="evidence" value="ECO:0007669"/>
    <property type="project" value="TreeGrafter"/>
</dbReference>
<dbReference type="InterPro" id="IPR003593">
    <property type="entry name" value="AAA+_ATPase"/>
</dbReference>
<keyword evidence="5" id="KW-0227">DNA damage</keyword>
<dbReference type="Pfam" id="PF26066">
    <property type="entry name" value="MCM9_N"/>
    <property type="match status" value="1"/>
</dbReference>
<keyword evidence="4 14" id="KW-0547">Nucleotide-binding</keyword>
<dbReference type="SUPFAM" id="SSF52540">
    <property type="entry name" value="P-loop containing nucleoside triphosphate hydrolases"/>
    <property type="match status" value="1"/>
</dbReference>
<dbReference type="Gene3D" id="3.40.50.300">
    <property type="entry name" value="P-loop containing nucleotide triphosphate hydrolases"/>
    <property type="match status" value="1"/>
</dbReference>
<dbReference type="InterPro" id="IPR012340">
    <property type="entry name" value="NA-bd_OB-fold"/>
</dbReference>
<evidence type="ECO:0000256" key="10">
    <source>
        <dbReference type="ARBA" id="ARBA00023204"/>
    </source>
</evidence>
<evidence type="ECO:0000256" key="9">
    <source>
        <dbReference type="ARBA" id="ARBA00023125"/>
    </source>
</evidence>
<feature type="region of interest" description="Disordered" evidence="15">
    <location>
        <begin position="676"/>
        <end position="763"/>
    </location>
</feature>
<comment type="similarity">
    <text evidence="2 14">Belongs to the MCM family.</text>
</comment>
<evidence type="ECO:0000256" key="14">
    <source>
        <dbReference type="RuleBase" id="RU004070"/>
    </source>
</evidence>
<reference evidence="17" key="1">
    <citation type="submission" date="2021-01" db="EMBL/GenBank/DDBJ databases">
        <authorList>
            <person name="Corre E."/>
            <person name="Pelletier E."/>
            <person name="Niang G."/>
            <person name="Scheremetjew M."/>
            <person name="Finn R."/>
            <person name="Kale V."/>
            <person name="Holt S."/>
            <person name="Cochrane G."/>
            <person name="Meng A."/>
            <person name="Brown T."/>
            <person name="Cohen L."/>
        </authorList>
    </citation>
    <scope>NUCLEOTIDE SEQUENCE</scope>
    <source>
        <strain evidence="17">NY070348D</strain>
    </source>
</reference>
<feature type="domain" description="MCM C-terminal AAA(+) ATPase" evidence="16">
    <location>
        <begin position="322"/>
        <end position="525"/>
    </location>
</feature>
<dbReference type="PRINTS" id="PR01657">
    <property type="entry name" value="MCMFAMILY"/>
</dbReference>
<evidence type="ECO:0000256" key="8">
    <source>
        <dbReference type="ARBA" id="ARBA00022840"/>
    </source>
</evidence>
<keyword evidence="7" id="KW-0347">Helicase</keyword>
<dbReference type="GO" id="GO:0017116">
    <property type="term" value="F:single-stranded DNA helicase activity"/>
    <property type="evidence" value="ECO:0007669"/>
    <property type="project" value="TreeGrafter"/>
</dbReference>
<comment type="catalytic activity">
    <reaction evidence="13">
        <text>ATP + H2O = ADP + phosphate + H(+)</text>
        <dbReference type="Rhea" id="RHEA:13065"/>
        <dbReference type="ChEBI" id="CHEBI:15377"/>
        <dbReference type="ChEBI" id="CHEBI:15378"/>
        <dbReference type="ChEBI" id="CHEBI:30616"/>
        <dbReference type="ChEBI" id="CHEBI:43474"/>
        <dbReference type="ChEBI" id="CHEBI:456216"/>
        <dbReference type="EC" id="3.6.4.12"/>
    </reaction>
</comment>
<feature type="compositionally biased region" description="Polar residues" evidence="15">
    <location>
        <begin position="741"/>
        <end position="751"/>
    </location>
</feature>
<evidence type="ECO:0000256" key="2">
    <source>
        <dbReference type="ARBA" id="ARBA00008010"/>
    </source>
</evidence>
<dbReference type="PROSITE" id="PS50051">
    <property type="entry name" value="MCM_2"/>
    <property type="match status" value="1"/>
</dbReference>
<dbReference type="InterPro" id="IPR027417">
    <property type="entry name" value="P-loop_NTPase"/>
</dbReference>
<keyword evidence="11" id="KW-0539">Nucleus</keyword>
<dbReference type="EC" id="3.6.4.12" evidence="3"/>
<dbReference type="PANTHER" id="PTHR11630">
    <property type="entry name" value="DNA REPLICATION LICENSING FACTOR MCM FAMILY MEMBER"/>
    <property type="match status" value="1"/>
</dbReference>
<dbReference type="Pfam" id="PF00493">
    <property type="entry name" value="MCM"/>
    <property type="match status" value="1"/>
</dbReference>
<dbReference type="FunFam" id="3.40.50.300:FF:000671">
    <property type="entry name" value="DNA helicase MCM9 isoform X1"/>
    <property type="match status" value="1"/>
</dbReference>
<dbReference type="SUPFAM" id="SSF50249">
    <property type="entry name" value="Nucleic acid-binding proteins"/>
    <property type="match status" value="1"/>
</dbReference>
<dbReference type="EMBL" id="HBHK01017278">
    <property type="protein sequence ID" value="CAD9691162.1"/>
    <property type="molecule type" value="Transcribed_RNA"/>
</dbReference>
<feature type="compositionally biased region" description="Acidic residues" evidence="15">
    <location>
        <begin position="683"/>
        <end position="700"/>
    </location>
</feature>
<organism evidence="17">
    <name type="scientific">Mucochytrium quahogii</name>
    <dbReference type="NCBI Taxonomy" id="96639"/>
    <lineage>
        <taxon>Eukaryota</taxon>
        <taxon>Sar</taxon>
        <taxon>Stramenopiles</taxon>
        <taxon>Bigyra</taxon>
        <taxon>Labyrinthulomycetes</taxon>
        <taxon>Thraustochytrida</taxon>
        <taxon>Thraustochytriidae</taxon>
        <taxon>Mucochytrium</taxon>
    </lineage>
</organism>
<dbReference type="InterPro" id="IPR041562">
    <property type="entry name" value="MCM_lid"/>
</dbReference>